<keyword evidence="2" id="KW-1185">Reference proteome</keyword>
<organism evidence="1 2">
    <name type="scientific">Sparus aurata</name>
    <name type="common">Gilthead sea bream</name>
    <dbReference type="NCBI Taxonomy" id="8175"/>
    <lineage>
        <taxon>Eukaryota</taxon>
        <taxon>Metazoa</taxon>
        <taxon>Chordata</taxon>
        <taxon>Craniata</taxon>
        <taxon>Vertebrata</taxon>
        <taxon>Euteleostomi</taxon>
        <taxon>Actinopterygii</taxon>
        <taxon>Neopterygii</taxon>
        <taxon>Teleostei</taxon>
        <taxon>Neoteleostei</taxon>
        <taxon>Acanthomorphata</taxon>
        <taxon>Eupercaria</taxon>
        <taxon>Spariformes</taxon>
        <taxon>Sparidae</taxon>
        <taxon>Sparus</taxon>
    </lineage>
</organism>
<evidence type="ECO:0000313" key="1">
    <source>
        <dbReference type="Ensembl" id="ENSSAUP00010065559.1"/>
    </source>
</evidence>
<reference evidence="1" key="2">
    <citation type="submission" date="2025-08" db="UniProtKB">
        <authorList>
            <consortium name="Ensembl"/>
        </authorList>
    </citation>
    <scope>IDENTIFICATION</scope>
</reference>
<dbReference type="OMA" id="FGHMQEI"/>
<name>A0A671YWS7_SPAAU</name>
<dbReference type="Proteomes" id="UP000472265">
    <property type="component" value="Chromosome 22"/>
</dbReference>
<protein>
    <submittedName>
        <fullName evidence="1">Uncharacterized protein</fullName>
    </submittedName>
</protein>
<reference evidence="1" key="1">
    <citation type="submission" date="2021-04" db="EMBL/GenBank/DDBJ databases">
        <authorList>
            <consortium name="Wellcome Sanger Institute Data Sharing"/>
        </authorList>
    </citation>
    <scope>NUCLEOTIDE SEQUENCE [LARGE SCALE GENOMIC DNA]</scope>
</reference>
<dbReference type="GeneTree" id="ENSGT00940000177806"/>
<sequence length="67" mass="7675">LGITDFKDMQVIAAHVRELLGITEAPWSRSIADPPRDVRGRFLEKKSRTGEPADSLTYQQFLDDMRQ</sequence>
<evidence type="ECO:0000313" key="2">
    <source>
        <dbReference type="Proteomes" id="UP000472265"/>
    </source>
</evidence>
<proteinExistence type="predicted"/>
<dbReference type="InParanoid" id="A0A671YWS7"/>
<dbReference type="Ensembl" id="ENSSAUT00010068660.1">
    <property type="protein sequence ID" value="ENSSAUP00010065559.1"/>
    <property type="gene ID" value="ENSSAUG00010026219.1"/>
</dbReference>
<dbReference type="PANTHER" id="PTHR46829">
    <property type="entry name" value="STERILE ALPHA MOTIF DOMAIN-CONTAINING PROTEIN 15"/>
    <property type="match status" value="1"/>
</dbReference>
<reference evidence="1" key="3">
    <citation type="submission" date="2025-09" db="UniProtKB">
        <authorList>
            <consortium name="Ensembl"/>
        </authorList>
    </citation>
    <scope>IDENTIFICATION</scope>
</reference>
<dbReference type="PANTHER" id="PTHR46829:SF1">
    <property type="entry name" value="STERILE ALPHA MOTIF DOMAIN-CONTAINING PROTEIN 15"/>
    <property type="match status" value="1"/>
</dbReference>
<accession>A0A671YWS7</accession>
<dbReference type="AlphaFoldDB" id="A0A671YWS7"/>